<sequence>MPDSQAVNNAVAQLYNTYPFPPDPLTDDTPPGYNWRWNWVTAYNFCVGQKPPRNDIRILDAGCGTGSGTDYLIHLNPEAEIVAVDISKKALEVAQERCRRSGVIANHSQPISFYQMKLEDAATLPGEFDLINCVGVLHHLPEPEKGIQALAKKLAPGGLLHIFVYAELGRWEISLMQKAISLLQGDKRGDYVDGVKVGRDIFANLPEHNRILKQEKERWSLENHRDEAFADMYVHPQEIDYNVNTLFELIEASGLEFVGFSNPKYWDLERLVGQSNDLMARAKDLSDREYYRLIELLDPSLTHYEFFLTKPHLTKVDWSDDNLLLSAIPERHSCMEGYPNLSFLNYDYQMVSITETELAFLKACDRNAEKKSTVAELLKEHNLELAEVRSLQSRQLIILGND</sequence>
<evidence type="ECO:0000259" key="1">
    <source>
        <dbReference type="Pfam" id="PF08242"/>
    </source>
</evidence>
<dbReference type="Proteomes" id="UP000320055">
    <property type="component" value="Unassembled WGS sequence"/>
</dbReference>
<dbReference type="EMBL" id="CAACVJ010000022">
    <property type="protein sequence ID" value="VEP11755.1"/>
    <property type="molecule type" value="Genomic_DNA"/>
</dbReference>
<evidence type="ECO:0000313" key="3">
    <source>
        <dbReference type="Proteomes" id="UP000320055"/>
    </source>
</evidence>
<organism evidence="2 3">
    <name type="scientific">Hyella patelloides LEGE 07179</name>
    <dbReference type="NCBI Taxonomy" id="945734"/>
    <lineage>
        <taxon>Bacteria</taxon>
        <taxon>Bacillati</taxon>
        <taxon>Cyanobacteriota</taxon>
        <taxon>Cyanophyceae</taxon>
        <taxon>Pleurocapsales</taxon>
        <taxon>Hyellaceae</taxon>
        <taxon>Hyella</taxon>
    </lineage>
</organism>
<reference evidence="2 3" key="1">
    <citation type="submission" date="2019-01" db="EMBL/GenBank/DDBJ databases">
        <authorList>
            <person name="Brito A."/>
        </authorList>
    </citation>
    <scope>NUCLEOTIDE SEQUENCE [LARGE SCALE GENOMIC DNA]</scope>
    <source>
        <strain evidence="2">1</strain>
    </source>
</reference>
<feature type="domain" description="Methyltransferase type 12" evidence="1">
    <location>
        <begin position="59"/>
        <end position="160"/>
    </location>
</feature>
<dbReference type="AlphaFoldDB" id="A0A563VKE0"/>
<dbReference type="RefSeq" id="WP_144869475.1">
    <property type="nucleotide sequence ID" value="NZ_LR213871.1"/>
</dbReference>
<dbReference type="PANTHER" id="PTHR43464:SF91">
    <property type="entry name" value="SLL0487 PROTEIN"/>
    <property type="match status" value="1"/>
</dbReference>
<name>A0A563VKE0_9CYAN</name>
<dbReference type="Pfam" id="PF08242">
    <property type="entry name" value="Methyltransf_12"/>
    <property type="match status" value="1"/>
</dbReference>
<dbReference type="GO" id="GO:0008168">
    <property type="term" value="F:methyltransferase activity"/>
    <property type="evidence" value="ECO:0007669"/>
    <property type="project" value="TreeGrafter"/>
</dbReference>
<accession>A0A563VKE0</accession>
<dbReference type="SUPFAM" id="SSF53335">
    <property type="entry name" value="S-adenosyl-L-methionine-dependent methyltransferases"/>
    <property type="match status" value="1"/>
</dbReference>
<protein>
    <recommendedName>
        <fullName evidence="1">Methyltransferase type 12 domain-containing protein</fullName>
    </recommendedName>
</protein>
<dbReference type="Gene3D" id="3.40.50.150">
    <property type="entry name" value="Vaccinia Virus protein VP39"/>
    <property type="match status" value="1"/>
</dbReference>
<dbReference type="InterPro" id="IPR013217">
    <property type="entry name" value="Methyltransf_12"/>
</dbReference>
<dbReference type="InterPro" id="IPR029063">
    <property type="entry name" value="SAM-dependent_MTases_sf"/>
</dbReference>
<dbReference type="CDD" id="cd02440">
    <property type="entry name" value="AdoMet_MTases"/>
    <property type="match status" value="1"/>
</dbReference>
<dbReference type="OrthoDB" id="649979at2"/>
<evidence type="ECO:0000313" key="2">
    <source>
        <dbReference type="EMBL" id="VEP11755.1"/>
    </source>
</evidence>
<dbReference type="PANTHER" id="PTHR43464">
    <property type="entry name" value="METHYLTRANSFERASE"/>
    <property type="match status" value="1"/>
</dbReference>
<proteinExistence type="predicted"/>
<keyword evidence="3" id="KW-1185">Reference proteome</keyword>
<gene>
    <name evidence="2" type="ORF">H1P_1180016</name>
</gene>